<dbReference type="InterPro" id="IPR009579">
    <property type="entry name" value="DUF1192"/>
</dbReference>
<sequence length="60" mass="7229">MNSFLEFEEDKKTIKSINLDNFSIEDLEEYIDGLKLEVKKAEEEIKKRIKTKEEAQKFFK</sequence>
<reference evidence="2" key="1">
    <citation type="submission" date="2018-05" db="EMBL/GenBank/DDBJ databases">
        <authorList>
            <person name="Lanie J.A."/>
            <person name="Ng W.-L."/>
            <person name="Kazmierczak K.M."/>
            <person name="Andrzejewski T.M."/>
            <person name="Davidsen T.M."/>
            <person name="Wayne K.J."/>
            <person name="Tettelin H."/>
            <person name="Glass J.I."/>
            <person name="Rusch D."/>
            <person name="Podicherti R."/>
            <person name="Tsui H.-C.T."/>
            <person name="Winkler M.E."/>
        </authorList>
    </citation>
    <scope>NUCLEOTIDE SEQUENCE</scope>
</reference>
<protein>
    <recommendedName>
        <fullName evidence="3">DUF1192 domain-containing protein</fullName>
    </recommendedName>
</protein>
<evidence type="ECO:0008006" key="3">
    <source>
        <dbReference type="Google" id="ProtNLM"/>
    </source>
</evidence>
<accession>A0A381NRV7</accession>
<gene>
    <name evidence="2" type="ORF">METZ01_LOCUS9708</name>
</gene>
<dbReference type="EMBL" id="UINC01000527">
    <property type="protein sequence ID" value="SUZ56854.1"/>
    <property type="molecule type" value="Genomic_DNA"/>
</dbReference>
<proteinExistence type="predicted"/>
<dbReference type="Pfam" id="PF06698">
    <property type="entry name" value="DUF1192"/>
    <property type="match status" value="1"/>
</dbReference>
<evidence type="ECO:0000313" key="2">
    <source>
        <dbReference type="EMBL" id="SUZ56854.1"/>
    </source>
</evidence>
<evidence type="ECO:0000256" key="1">
    <source>
        <dbReference type="SAM" id="Coils"/>
    </source>
</evidence>
<keyword evidence="1" id="KW-0175">Coiled coil</keyword>
<organism evidence="2">
    <name type="scientific">marine metagenome</name>
    <dbReference type="NCBI Taxonomy" id="408172"/>
    <lineage>
        <taxon>unclassified sequences</taxon>
        <taxon>metagenomes</taxon>
        <taxon>ecological metagenomes</taxon>
    </lineage>
</organism>
<feature type="coiled-coil region" evidence="1">
    <location>
        <begin position="24"/>
        <end position="51"/>
    </location>
</feature>
<name>A0A381NRV7_9ZZZZ</name>
<dbReference type="AlphaFoldDB" id="A0A381NRV7"/>